<dbReference type="Proteomes" id="UP000053958">
    <property type="component" value="Unassembled WGS sequence"/>
</dbReference>
<accession>A0A0F4YHC0</accession>
<dbReference type="AlphaFoldDB" id="A0A0F4YHC0"/>
<feature type="non-terminal residue" evidence="1">
    <location>
        <position position="1"/>
    </location>
</feature>
<dbReference type="GeneID" id="25321027"/>
<dbReference type="RefSeq" id="XP_013323903.1">
    <property type="nucleotide sequence ID" value="XM_013468449.1"/>
</dbReference>
<sequence length="106" mass="12520">YTHRWFGHDLIEGNQENKKVHRQKRKRMYSTCTSCRYYNCLTYNAEYLPDASSVTAAAINRLISAACTTSIVSSAYTNYWLETYVWSHHHTEVTARRFRHKDLAPR</sequence>
<organism evidence="1 2">
    <name type="scientific">Rasamsonia emersonii (strain ATCC 16479 / CBS 393.64 / IMI 116815)</name>
    <dbReference type="NCBI Taxonomy" id="1408163"/>
    <lineage>
        <taxon>Eukaryota</taxon>
        <taxon>Fungi</taxon>
        <taxon>Dikarya</taxon>
        <taxon>Ascomycota</taxon>
        <taxon>Pezizomycotina</taxon>
        <taxon>Eurotiomycetes</taxon>
        <taxon>Eurotiomycetidae</taxon>
        <taxon>Eurotiales</taxon>
        <taxon>Trichocomaceae</taxon>
        <taxon>Rasamsonia</taxon>
    </lineage>
</organism>
<comment type="caution">
    <text evidence="1">The sequence shown here is derived from an EMBL/GenBank/DDBJ whole genome shotgun (WGS) entry which is preliminary data.</text>
</comment>
<evidence type="ECO:0000313" key="2">
    <source>
        <dbReference type="Proteomes" id="UP000053958"/>
    </source>
</evidence>
<protein>
    <submittedName>
        <fullName evidence="1">Uncharacterized protein</fullName>
    </submittedName>
</protein>
<evidence type="ECO:0000313" key="1">
    <source>
        <dbReference type="EMBL" id="KKA17291.1"/>
    </source>
</evidence>
<name>A0A0F4YHC0_RASE3</name>
<dbReference type="EMBL" id="LASV01000675">
    <property type="protein sequence ID" value="KKA17291.1"/>
    <property type="molecule type" value="Genomic_DNA"/>
</dbReference>
<keyword evidence="2" id="KW-1185">Reference proteome</keyword>
<reference evidence="1 2" key="1">
    <citation type="submission" date="2015-04" db="EMBL/GenBank/DDBJ databases">
        <authorList>
            <person name="Heijne W.H."/>
            <person name="Fedorova N.D."/>
            <person name="Nierman W.C."/>
            <person name="Vollebregt A.W."/>
            <person name="Zhao Z."/>
            <person name="Wu L."/>
            <person name="Kumar M."/>
            <person name="Stam H."/>
            <person name="van den Berg M.A."/>
            <person name="Pel H.J."/>
        </authorList>
    </citation>
    <scope>NUCLEOTIDE SEQUENCE [LARGE SCALE GENOMIC DNA]</scope>
    <source>
        <strain evidence="1 2">CBS 393.64</strain>
    </source>
</reference>
<proteinExistence type="predicted"/>
<gene>
    <name evidence="1" type="ORF">T310_8924</name>
</gene>